<dbReference type="GO" id="GO:0070006">
    <property type="term" value="F:metalloaminopeptidase activity"/>
    <property type="evidence" value="ECO:0007669"/>
    <property type="project" value="InterPro"/>
</dbReference>
<dbReference type="Gene3D" id="3.40.350.10">
    <property type="entry name" value="Creatinase/prolidase N-terminal domain"/>
    <property type="match status" value="1"/>
</dbReference>
<evidence type="ECO:0000256" key="1">
    <source>
        <dbReference type="ARBA" id="ARBA00001424"/>
    </source>
</evidence>
<keyword evidence="6" id="KW-0378">Hydrolase</keyword>
<feature type="domain" description="Aminopeptidase P N-terminal" evidence="8">
    <location>
        <begin position="6"/>
        <end position="129"/>
    </location>
</feature>
<dbReference type="InterPro" id="IPR000994">
    <property type="entry name" value="Pept_M24"/>
</dbReference>
<dbReference type="EMBL" id="AP025739">
    <property type="protein sequence ID" value="BDI32446.1"/>
    <property type="molecule type" value="Genomic_DNA"/>
</dbReference>
<dbReference type="RefSeq" id="WP_119325070.1">
    <property type="nucleotide sequence ID" value="NZ_AP025739.1"/>
</dbReference>
<keyword evidence="7" id="KW-0464">Manganese</keyword>
<comment type="catalytic activity">
    <reaction evidence="1">
        <text>Release of any N-terminal amino acid, including proline, that is linked to proline, even from a dipeptide or tripeptide.</text>
        <dbReference type="EC" id="3.4.11.9"/>
    </reaction>
</comment>
<dbReference type="SUPFAM" id="SSF53092">
    <property type="entry name" value="Creatinase/prolidase N-terminal domain"/>
    <property type="match status" value="1"/>
</dbReference>
<evidence type="ECO:0000256" key="6">
    <source>
        <dbReference type="ARBA" id="ARBA00022801"/>
    </source>
</evidence>
<dbReference type="SUPFAM" id="SSF55920">
    <property type="entry name" value="Creatinase/aminopeptidase"/>
    <property type="match status" value="1"/>
</dbReference>
<dbReference type="Pfam" id="PF05195">
    <property type="entry name" value="AMP_N"/>
    <property type="match status" value="1"/>
</dbReference>
<evidence type="ECO:0000313" key="10">
    <source>
        <dbReference type="Proteomes" id="UP000287394"/>
    </source>
</evidence>
<dbReference type="GO" id="GO:0006508">
    <property type="term" value="P:proteolysis"/>
    <property type="evidence" value="ECO:0007669"/>
    <property type="project" value="TreeGrafter"/>
</dbReference>
<evidence type="ECO:0000256" key="2">
    <source>
        <dbReference type="ARBA" id="ARBA00001936"/>
    </source>
</evidence>
<name>A0A402D6J3_9BACT</name>
<dbReference type="SMART" id="SM01011">
    <property type="entry name" value="AMP_N"/>
    <property type="match status" value="1"/>
</dbReference>
<dbReference type="InterPro" id="IPR036005">
    <property type="entry name" value="Creatinase/aminopeptidase-like"/>
</dbReference>
<evidence type="ECO:0000256" key="4">
    <source>
        <dbReference type="ARBA" id="ARBA00012574"/>
    </source>
</evidence>
<dbReference type="Proteomes" id="UP000287394">
    <property type="component" value="Chromosome"/>
</dbReference>
<dbReference type="PANTHER" id="PTHR43226">
    <property type="entry name" value="XAA-PRO AMINOPEPTIDASE 3"/>
    <property type="match status" value="1"/>
</dbReference>
<gene>
    <name evidence="9" type="primary">pepP</name>
    <name evidence="9" type="ORF">CCAX7_44970</name>
</gene>
<evidence type="ECO:0000313" key="9">
    <source>
        <dbReference type="EMBL" id="BDI32446.1"/>
    </source>
</evidence>
<keyword evidence="9" id="KW-0031">Aminopeptidase</keyword>
<evidence type="ECO:0000256" key="5">
    <source>
        <dbReference type="ARBA" id="ARBA00022723"/>
    </source>
</evidence>
<dbReference type="InterPro" id="IPR029149">
    <property type="entry name" value="Creatin/AminoP/Spt16_N"/>
</dbReference>
<keyword evidence="10" id="KW-1185">Reference proteome</keyword>
<evidence type="ECO:0000259" key="8">
    <source>
        <dbReference type="SMART" id="SM01011"/>
    </source>
</evidence>
<reference evidence="9 10" key="1">
    <citation type="journal article" date="2019" name="Int. J. Syst. Evol. Microbiol.">
        <title>Capsulimonas corticalis gen. nov., sp. nov., an aerobic capsulated bacterium, of a novel bacterial order, Capsulimonadales ord. nov., of the class Armatimonadia of the phylum Armatimonadetes.</title>
        <authorList>
            <person name="Li J."/>
            <person name="Kudo C."/>
            <person name="Tonouchi A."/>
        </authorList>
    </citation>
    <scope>NUCLEOTIDE SEQUENCE [LARGE SCALE GENOMIC DNA]</scope>
    <source>
        <strain evidence="9 10">AX-7</strain>
    </source>
</reference>
<evidence type="ECO:0000256" key="3">
    <source>
        <dbReference type="ARBA" id="ARBA00008766"/>
    </source>
</evidence>
<keyword evidence="9" id="KW-0645">Protease</keyword>
<proteinExistence type="inferred from homology"/>
<dbReference type="OrthoDB" id="9806388at2"/>
<comment type="cofactor">
    <cofactor evidence="2">
        <name>Mn(2+)</name>
        <dbReference type="ChEBI" id="CHEBI:29035"/>
    </cofactor>
</comment>
<comment type="similarity">
    <text evidence="3">Belongs to the peptidase M24B family.</text>
</comment>
<dbReference type="InterPro" id="IPR052433">
    <property type="entry name" value="X-Pro_dipept-like"/>
</dbReference>
<dbReference type="PANTHER" id="PTHR43226:SF4">
    <property type="entry name" value="XAA-PRO AMINOPEPTIDASE 3"/>
    <property type="match status" value="1"/>
</dbReference>
<accession>A0A402D6J3</accession>
<dbReference type="EC" id="3.4.11.9" evidence="4"/>
<dbReference type="Gene3D" id="3.90.230.10">
    <property type="entry name" value="Creatinase/methionine aminopeptidase superfamily"/>
    <property type="match status" value="1"/>
</dbReference>
<dbReference type="InterPro" id="IPR007865">
    <property type="entry name" value="Aminopep_P_N"/>
</dbReference>
<dbReference type="Pfam" id="PF00557">
    <property type="entry name" value="Peptidase_M24"/>
    <property type="match status" value="1"/>
</dbReference>
<dbReference type="KEGG" id="ccot:CCAX7_44970"/>
<evidence type="ECO:0000256" key="7">
    <source>
        <dbReference type="ARBA" id="ARBA00023211"/>
    </source>
</evidence>
<dbReference type="GO" id="GO:0030145">
    <property type="term" value="F:manganese ion binding"/>
    <property type="evidence" value="ECO:0007669"/>
    <property type="project" value="InterPro"/>
</dbReference>
<sequence>MKKAYWTADEFAARREKVFDRIGSGVSAFLHGAGPVAGFELFRQTNDFYYLTGIEVPQSYLVMDGARRRSVLYVPNRDPHAANEGGGLGAEDADLLKGISGVDEVAGLSCLTDHLETAAKIFTPHSPSEGRLACQDTLRAAARSLAADPWSAGWSRDQRVREILAGYCPAAEIHDLSPILHDLRLIKSPRELEVMREAGAVCARAVAEAMRSTRPGVYEYQLGAVADYVYRMNDVRSEGYRPIIATAGNIWHAHYYQNHCLLEDGELVLMDYAPDIQNYTSDIGRMWPVNGRYDATQRELYGYIVEYHKTLLKYIRPGVIPRQILAEAAADMAIVIENTAFSKPIYEQAARRTLTFEGHLSHPVGMAVHDVGKYFDRPMEPGLVFALDPQMWIPEERLYVRVEDTVAVTENGVEALTSGAPLELREVEALIASRGLIQSFPMTLGDGVRELAFQ</sequence>
<organism evidence="9 10">
    <name type="scientific">Capsulimonas corticalis</name>
    <dbReference type="NCBI Taxonomy" id="2219043"/>
    <lineage>
        <taxon>Bacteria</taxon>
        <taxon>Bacillati</taxon>
        <taxon>Armatimonadota</taxon>
        <taxon>Armatimonadia</taxon>
        <taxon>Capsulimonadales</taxon>
        <taxon>Capsulimonadaceae</taxon>
        <taxon>Capsulimonas</taxon>
    </lineage>
</organism>
<keyword evidence="5" id="KW-0479">Metal-binding</keyword>
<dbReference type="AlphaFoldDB" id="A0A402D6J3"/>
<protein>
    <recommendedName>
        <fullName evidence="4">Xaa-Pro aminopeptidase</fullName>
        <ecNumber evidence="4">3.4.11.9</ecNumber>
    </recommendedName>
</protein>